<dbReference type="NCBIfam" id="TIGR00254">
    <property type="entry name" value="GGDEF"/>
    <property type="match status" value="1"/>
</dbReference>
<keyword evidence="4" id="KW-1185">Reference proteome</keyword>
<dbReference type="PANTHER" id="PTHR46663:SF2">
    <property type="entry name" value="GGDEF DOMAIN-CONTAINING PROTEIN"/>
    <property type="match status" value="1"/>
</dbReference>
<name>A0LC10_MAGMM</name>
<evidence type="ECO:0000256" key="1">
    <source>
        <dbReference type="SAM" id="Phobius"/>
    </source>
</evidence>
<dbReference type="InterPro" id="IPR043128">
    <property type="entry name" value="Rev_trsase/Diguanyl_cyclase"/>
</dbReference>
<dbReference type="InterPro" id="IPR052163">
    <property type="entry name" value="DGC-Regulatory_Protein"/>
</dbReference>
<keyword evidence="1" id="KW-0812">Transmembrane</keyword>
<dbReference type="HOGENOM" id="CLU_640606_0_0_5"/>
<dbReference type="KEGG" id="mgm:Mmc1_3012"/>
<dbReference type="SMART" id="SM00267">
    <property type="entry name" value="GGDEF"/>
    <property type="match status" value="1"/>
</dbReference>
<evidence type="ECO:0000259" key="2">
    <source>
        <dbReference type="PROSITE" id="PS50887"/>
    </source>
</evidence>
<dbReference type="STRING" id="156889.Mmc1_3012"/>
<dbReference type="eggNOG" id="COG2199">
    <property type="taxonomic scope" value="Bacteria"/>
</dbReference>
<organism evidence="3 4">
    <name type="scientific">Magnetococcus marinus (strain ATCC BAA-1437 / JCM 17883 / MC-1)</name>
    <dbReference type="NCBI Taxonomy" id="156889"/>
    <lineage>
        <taxon>Bacteria</taxon>
        <taxon>Pseudomonadati</taxon>
        <taxon>Pseudomonadota</taxon>
        <taxon>Magnetococcia</taxon>
        <taxon>Magnetococcales</taxon>
        <taxon>Magnetococcaceae</taxon>
        <taxon>Magnetococcus</taxon>
    </lineage>
</organism>
<keyword evidence="1" id="KW-0472">Membrane</keyword>
<reference evidence="3 4" key="2">
    <citation type="journal article" date="2012" name="Int. J. Syst. Evol. Microbiol.">
        <title>Magnetococcus marinus gen. nov., sp. nov., a marine, magnetotactic bacterium that represents a novel lineage (Magnetococcaceae fam. nov.; Magnetococcales ord. nov.) at the base of the Alphaproteobacteria.</title>
        <authorList>
            <person name="Bazylinski D.A."/>
            <person name="Williams T.J."/>
            <person name="Lefevre C.T."/>
            <person name="Berg R.J."/>
            <person name="Zhang C.L."/>
            <person name="Bowser S.S."/>
            <person name="Dean A.J."/>
            <person name="Beveridge T.J."/>
        </authorList>
    </citation>
    <scope>NUCLEOTIDE SEQUENCE [LARGE SCALE GENOMIC DNA]</scope>
    <source>
        <strain evidence="4">ATCC BAA-1437 / JCM 17883 / MC-1</strain>
    </source>
</reference>
<dbReference type="SUPFAM" id="SSF55073">
    <property type="entry name" value="Nucleotide cyclase"/>
    <property type="match status" value="1"/>
</dbReference>
<proteinExistence type="predicted"/>
<protein>
    <submittedName>
        <fullName evidence="3">Diguanylate cyclase</fullName>
    </submittedName>
</protein>
<dbReference type="AlphaFoldDB" id="A0LC10"/>
<accession>A0LC10</accession>
<dbReference type="PANTHER" id="PTHR46663">
    <property type="entry name" value="DIGUANYLATE CYCLASE DGCT-RELATED"/>
    <property type="match status" value="1"/>
</dbReference>
<dbReference type="OrthoDB" id="9793210at2"/>
<dbReference type="EMBL" id="CP000471">
    <property type="protein sequence ID" value="ABK45503.1"/>
    <property type="molecule type" value="Genomic_DNA"/>
</dbReference>
<reference evidence="4" key="1">
    <citation type="journal article" date="2009" name="Appl. Environ. Microbiol.">
        <title>Complete genome sequence of the chemolithoautotrophic marine magnetotactic coccus strain MC-1.</title>
        <authorList>
            <person name="Schubbe S."/>
            <person name="Williams T.J."/>
            <person name="Xie G."/>
            <person name="Kiss H.E."/>
            <person name="Brettin T.S."/>
            <person name="Martinez D."/>
            <person name="Ross C.A."/>
            <person name="Schuler D."/>
            <person name="Cox B.L."/>
            <person name="Nealson K.H."/>
            <person name="Bazylinski D.A."/>
        </authorList>
    </citation>
    <scope>NUCLEOTIDE SEQUENCE [LARGE SCALE GENOMIC DNA]</scope>
    <source>
        <strain evidence="4">ATCC BAA-1437 / JCM 17883 / MC-1</strain>
    </source>
</reference>
<dbReference type="GO" id="GO:0003824">
    <property type="term" value="F:catalytic activity"/>
    <property type="evidence" value="ECO:0007669"/>
    <property type="project" value="UniProtKB-ARBA"/>
</dbReference>
<gene>
    <name evidence="3" type="ordered locus">Mmc1_3012</name>
</gene>
<dbReference type="Proteomes" id="UP000002586">
    <property type="component" value="Chromosome"/>
</dbReference>
<evidence type="ECO:0000313" key="3">
    <source>
        <dbReference type="EMBL" id="ABK45503.1"/>
    </source>
</evidence>
<keyword evidence="1" id="KW-1133">Transmembrane helix</keyword>
<dbReference type="InterPro" id="IPR029787">
    <property type="entry name" value="Nucleotide_cyclase"/>
</dbReference>
<dbReference type="InterPro" id="IPR000160">
    <property type="entry name" value="GGDEF_dom"/>
</dbReference>
<dbReference type="FunFam" id="3.30.70.270:FF:000001">
    <property type="entry name" value="Diguanylate cyclase domain protein"/>
    <property type="match status" value="1"/>
</dbReference>
<dbReference type="Gene3D" id="3.30.70.270">
    <property type="match status" value="1"/>
</dbReference>
<dbReference type="Pfam" id="PF00990">
    <property type="entry name" value="GGDEF"/>
    <property type="match status" value="1"/>
</dbReference>
<dbReference type="Gene3D" id="3.30.450.290">
    <property type="match status" value="1"/>
</dbReference>
<dbReference type="PROSITE" id="PS50887">
    <property type="entry name" value="GGDEF"/>
    <property type="match status" value="1"/>
</dbReference>
<sequence length="428" mass="48926" precursor="true">MNPLALTFRRFSIAQLLLAALMVLLTCAAMAIYLASDILTQRSIDELAAKQARKTSQLIFQSLYGVMQKGWIKHDIQDVVTRIHYTLPEIDIHLVRNKKLAEMFGESEYSLEQREHSAQVNQVMESGQELLRAEADRLHFIYPLVADEGCIKCHTNVQEGYVNGVIHITFPLKELKVPLSFALTNIIHIFGVITLLILLIQFFVFRRFFVQPIMNLTEHILTIRETRELPSQKTLRDSPTWFRELHHLTENFCDLMQNLNSAQNRLRDQSERDELTGLFNRRFFNRTFAAELSRAKRYKHSVALFMLDLNGFKPINDTYGHGAGDAILQALGREMQNKLRDNDIIARVGGDEFVVLAPEIGSQGASQFEEKLRSLIEQTTIVYEGEQLSVGTSIGVALYPDHGDEAKQLLDFADEAMYADKRRRKGLA</sequence>
<dbReference type="RefSeq" id="WP_011714567.1">
    <property type="nucleotide sequence ID" value="NC_008576.1"/>
</dbReference>
<feature type="transmembrane region" description="Helical" evidence="1">
    <location>
        <begin position="186"/>
        <end position="205"/>
    </location>
</feature>
<dbReference type="CDD" id="cd01949">
    <property type="entry name" value="GGDEF"/>
    <property type="match status" value="1"/>
</dbReference>
<evidence type="ECO:0000313" key="4">
    <source>
        <dbReference type="Proteomes" id="UP000002586"/>
    </source>
</evidence>
<feature type="domain" description="GGDEF" evidence="2">
    <location>
        <begin position="300"/>
        <end position="428"/>
    </location>
</feature>